<reference evidence="4 5" key="1">
    <citation type="submission" date="2015-04" db="EMBL/GenBank/DDBJ databases">
        <title>The draft genome sequence of Erythrobacter luteus KA37.</title>
        <authorList>
            <person name="Zhuang L."/>
            <person name="Liu Y."/>
            <person name="Shao Z."/>
        </authorList>
    </citation>
    <scope>NUCLEOTIDE SEQUENCE [LARGE SCALE GENOMIC DNA]</scope>
    <source>
        <strain evidence="4 5">KA37</strain>
    </source>
</reference>
<dbReference type="EMBL" id="LBHB01000003">
    <property type="protein sequence ID" value="KLE33908.1"/>
    <property type="molecule type" value="Genomic_DNA"/>
</dbReference>
<dbReference type="NCBIfam" id="TIGR00369">
    <property type="entry name" value="unchar_dom_1"/>
    <property type="match status" value="1"/>
</dbReference>
<accession>A0A0G9MXA9</accession>
<name>A0A0G9MXA9_9SPHN</name>
<dbReference type="Gene3D" id="3.10.129.10">
    <property type="entry name" value="Hotdog Thioesterase"/>
    <property type="match status" value="1"/>
</dbReference>
<dbReference type="InterPro" id="IPR003736">
    <property type="entry name" value="PAAI_dom"/>
</dbReference>
<comment type="similarity">
    <text evidence="1">Belongs to the thioesterase PaaI family.</text>
</comment>
<dbReference type="Proteomes" id="UP000053464">
    <property type="component" value="Unassembled WGS sequence"/>
</dbReference>
<proteinExistence type="inferred from homology"/>
<feature type="domain" description="Thioesterase" evidence="3">
    <location>
        <begin position="45"/>
        <end position="120"/>
    </location>
</feature>
<evidence type="ECO:0000259" key="3">
    <source>
        <dbReference type="Pfam" id="PF03061"/>
    </source>
</evidence>
<evidence type="ECO:0000256" key="2">
    <source>
        <dbReference type="ARBA" id="ARBA00022801"/>
    </source>
</evidence>
<sequence>MTDQPLTPFWPSAKTLGARFVGMDEATKTMEMAFDPPEGFANMRGHVQGGLLAGFMDEAMGAAVYLGTGGRLQLTLDINLSLLAPVALAPVTVKARPVKSGRRITFVEAELFDHEGQLCARATGTAMATEWPGQKDTGKGEQADG</sequence>
<protein>
    <recommendedName>
        <fullName evidence="3">Thioesterase domain-containing protein</fullName>
    </recommendedName>
</protein>
<dbReference type="AlphaFoldDB" id="A0A0G9MXA9"/>
<comment type="caution">
    <text evidence="4">The sequence shown here is derived from an EMBL/GenBank/DDBJ whole genome shotgun (WGS) entry which is preliminary data.</text>
</comment>
<keyword evidence="5" id="KW-1185">Reference proteome</keyword>
<organism evidence="4 5">
    <name type="scientific">Aurantiacibacter luteus</name>
    <dbReference type="NCBI Taxonomy" id="1581420"/>
    <lineage>
        <taxon>Bacteria</taxon>
        <taxon>Pseudomonadati</taxon>
        <taxon>Pseudomonadota</taxon>
        <taxon>Alphaproteobacteria</taxon>
        <taxon>Sphingomonadales</taxon>
        <taxon>Erythrobacteraceae</taxon>
        <taxon>Aurantiacibacter</taxon>
    </lineage>
</organism>
<keyword evidence="2" id="KW-0378">Hydrolase</keyword>
<dbReference type="PANTHER" id="PTHR21660:SF1">
    <property type="entry name" value="ACYL-COENZYME A THIOESTERASE 13"/>
    <property type="match status" value="1"/>
</dbReference>
<dbReference type="Pfam" id="PF03061">
    <property type="entry name" value="4HBT"/>
    <property type="match status" value="1"/>
</dbReference>
<dbReference type="GO" id="GO:0047617">
    <property type="term" value="F:fatty acyl-CoA hydrolase activity"/>
    <property type="evidence" value="ECO:0007669"/>
    <property type="project" value="InterPro"/>
</dbReference>
<dbReference type="STRING" id="1581420.AAW00_12655"/>
<dbReference type="PATRIC" id="fig|1581420.6.peg.2585"/>
<evidence type="ECO:0000313" key="4">
    <source>
        <dbReference type="EMBL" id="KLE33908.1"/>
    </source>
</evidence>
<gene>
    <name evidence="4" type="ORF">AAW00_12655</name>
</gene>
<dbReference type="InterPro" id="IPR039298">
    <property type="entry name" value="ACOT13"/>
</dbReference>
<dbReference type="CDD" id="cd03443">
    <property type="entry name" value="PaaI_thioesterase"/>
    <property type="match status" value="1"/>
</dbReference>
<dbReference type="SUPFAM" id="SSF54637">
    <property type="entry name" value="Thioesterase/thiol ester dehydrase-isomerase"/>
    <property type="match status" value="1"/>
</dbReference>
<dbReference type="InterPro" id="IPR029069">
    <property type="entry name" value="HotDog_dom_sf"/>
</dbReference>
<evidence type="ECO:0000256" key="1">
    <source>
        <dbReference type="ARBA" id="ARBA00008324"/>
    </source>
</evidence>
<evidence type="ECO:0000313" key="5">
    <source>
        <dbReference type="Proteomes" id="UP000053464"/>
    </source>
</evidence>
<dbReference type="OrthoDB" id="9813282at2"/>
<dbReference type="RefSeq" id="WP_047004796.1">
    <property type="nucleotide sequence ID" value="NZ_LBHB01000003.1"/>
</dbReference>
<dbReference type="InterPro" id="IPR006683">
    <property type="entry name" value="Thioestr_dom"/>
</dbReference>
<dbReference type="PANTHER" id="PTHR21660">
    <property type="entry name" value="THIOESTERASE SUPERFAMILY MEMBER-RELATED"/>
    <property type="match status" value="1"/>
</dbReference>